<organism evidence="1 2">
    <name type="scientific">Triplophysa tibetana</name>
    <dbReference type="NCBI Taxonomy" id="1572043"/>
    <lineage>
        <taxon>Eukaryota</taxon>
        <taxon>Metazoa</taxon>
        <taxon>Chordata</taxon>
        <taxon>Craniata</taxon>
        <taxon>Vertebrata</taxon>
        <taxon>Euteleostomi</taxon>
        <taxon>Actinopterygii</taxon>
        <taxon>Neopterygii</taxon>
        <taxon>Teleostei</taxon>
        <taxon>Ostariophysi</taxon>
        <taxon>Cypriniformes</taxon>
        <taxon>Nemacheilidae</taxon>
        <taxon>Triplophysa</taxon>
    </lineage>
</organism>
<evidence type="ECO:0000313" key="2">
    <source>
        <dbReference type="Proteomes" id="UP000324632"/>
    </source>
</evidence>
<proteinExistence type="predicted"/>
<comment type="caution">
    <text evidence="1">The sequence shown here is derived from an EMBL/GenBank/DDBJ whole genome shotgun (WGS) entry which is preliminary data.</text>
</comment>
<reference evidence="1 2" key="1">
    <citation type="journal article" date="2019" name="Mol. Ecol. Resour.">
        <title>Chromosome-level genome assembly of Triplophysa tibetana, a fish adapted to the harsh high-altitude environment of the Tibetan Plateau.</title>
        <authorList>
            <person name="Yang X."/>
            <person name="Liu H."/>
            <person name="Ma Z."/>
            <person name="Zou Y."/>
            <person name="Zou M."/>
            <person name="Mao Y."/>
            <person name="Li X."/>
            <person name="Wang H."/>
            <person name="Chen T."/>
            <person name="Wang W."/>
            <person name="Yang R."/>
        </authorList>
    </citation>
    <scope>NUCLEOTIDE SEQUENCE [LARGE SCALE GENOMIC DNA]</scope>
    <source>
        <strain evidence="1">TTIB1903HZAU</strain>
        <tissue evidence="1">Muscle</tissue>
    </source>
</reference>
<keyword evidence="2" id="KW-1185">Reference proteome</keyword>
<dbReference type="EMBL" id="SOYY01000007">
    <property type="protein sequence ID" value="KAA0718998.1"/>
    <property type="molecule type" value="Genomic_DNA"/>
</dbReference>
<name>A0A5A9PAL2_9TELE</name>
<gene>
    <name evidence="1" type="ORF">E1301_Tti007684</name>
</gene>
<sequence length="114" mass="12567">MRILRLFLKKGAHMLQCLCGQRSEPTTTTSGETLSCACSPLRDEKRSHWPLALVSTSSVSAVLCAPTPRICANLFARAHATSYDPLMSFHHTFYEMHLYHGHGQNPSPLAAVTV</sequence>
<dbReference type="AlphaFoldDB" id="A0A5A9PAL2"/>
<protein>
    <submittedName>
        <fullName evidence="1">Uncharacterized protein</fullName>
    </submittedName>
</protein>
<dbReference type="Proteomes" id="UP000324632">
    <property type="component" value="Chromosome 7"/>
</dbReference>
<evidence type="ECO:0000313" key="1">
    <source>
        <dbReference type="EMBL" id="KAA0718998.1"/>
    </source>
</evidence>
<accession>A0A5A9PAL2</accession>